<dbReference type="InterPro" id="IPR015955">
    <property type="entry name" value="Lactate_DH/Glyco_Ohase_4_C"/>
</dbReference>
<sequence>MCPRSHRAASAIDGTDMTITYIGGGSRQWAPKFVRDMALSELDGEVRLYDANYEGAALNARFGNWVQDEHETSGEWTYEAVDALDAALEGADAVITSTQFDPTETFVHDIDIPQKYGIHGPVAATIGPGGIFRAMRTIPLYREFAAAIREHCPDAWVFNFTNPVHFVTRALYDEYPDINAVGLCHEVMGTRSYLASLASEQLDMEATREDITCNVKGINHFTWIDEARCQGVDLWPLFEDFVDAEEANRVFEPAALEDESVFVDNQQVTWELFRRFGIFPAAGDRHLVEYATWFLNGSDADLERWGITYTGSDYRSKHWTPAESEQTTDVTAWLEGDREFELESSEEVFADMLEALAGGESFTTNVNMPNVGQVSDLEDGAVVETNALVRENEIRPLAAGGFPRQVRSLITTHVDTIETIVEAARTDDVDEAFAGFLLDPQVRTLQTERARELFAELVAAEERYLTDWDLDGSAVLSESSAYDSSH</sequence>
<keyword evidence="4" id="KW-0479">Metal-binding</keyword>
<dbReference type="GO" id="GO:0016616">
    <property type="term" value="F:oxidoreductase activity, acting on the CH-OH group of donors, NAD or NADP as acceptor"/>
    <property type="evidence" value="ECO:0007669"/>
    <property type="project" value="InterPro"/>
</dbReference>
<dbReference type="InterPro" id="IPR036291">
    <property type="entry name" value="NAD(P)-bd_dom_sf"/>
</dbReference>
<dbReference type="SUPFAM" id="SSF56327">
    <property type="entry name" value="LDH C-terminal domain-like"/>
    <property type="match status" value="1"/>
</dbReference>
<evidence type="ECO:0000256" key="6">
    <source>
        <dbReference type="ARBA" id="ARBA00023027"/>
    </source>
</evidence>
<dbReference type="PANTHER" id="PTHR32092">
    <property type="entry name" value="6-PHOSPHO-BETA-GLUCOSIDASE-RELATED"/>
    <property type="match status" value="1"/>
</dbReference>
<proteinExistence type="inferred from homology"/>
<evidence type="ECO:0000313" key="12">
    <source>
        <dbReference type="Proteomes" id="UP000510869"/>
    </source>
</evidence>
<evidence type="ECO:0000256" key="4">
    <source>
        <dbReference type="ARBA" id="ARBA00022723"/>
    </source>
</evidence>
<dbReference type="EMBL" id="CP059154">
    <property type="protein sequence ID" value="QLK26349.1"/>
    <property type="molecule type" value="Genomic_DNA"/>
</dbReference>
<dbReference type="KEGG" id="nay:HYG81_01630"/>
<dbReference type="PANTHER" id="PTHR32092:SF2">
    <property type="entry name" value="ALPHA-GALACTURONIDASE"/>
    <property type="match status" value="1"/>
</dbReference>
<keyword evidence="6" id="KW-0520">NAD</keyword>
<dbReference type="GO" id="GO:0046872">
    <property type="term" value="F:metal ion binding"/>
    <property type="evidence" value="ECO:0007669"/>
    <property type="project" value="UniProtKB-KW"/>
</dbReference>
<dbReference type="PRINTS" id="PR00732">
    <property type="entry name" value="GLHYDRLASE4"/>
</dbReference>
<dbReference type="GO" id="GO:0005975">
    <property type="term" value="P:carbohydrate metabolic process"/>
    <property type="evidence" value="ECO:0007669"/>
    <property type="project" value="InterPro"/>
</dbReference>
<reference evidence="11 12" key="1">
    <citation type="submission" date="2020-07" db="EMBL/GenBank/DDBJ databases">
        <title>Natrinema (YPL30) sp. nov. and Haloterrigena xxxxxx (YPL8) sp. nov., isolated from a salt mine.</title>
        <authorList>
            <person name="Cui H."/>
        </authorList>
    </citation>
    <scope>NUCLEOTIDE SEQUENCE [LARGE SCALE GENOMIC DNA]</scope>
    <source>
        <strain evidence="11 12">YPL13</strain>
    </source>
</reference>
<evidence type="ECO:0000256" key="8">
    <source>
        <dbReference type="ARBA" id="ARBA00023277"/>
    </source>
</evidence>
<dbReference type="Proteomes" id="UP000510869">
    <property type="component" value="Chromosome"/>
</dbReference>
<evidence type="ECO:0000259" key="10">
    <source>
        <dbReference type="Pfam" id="PF11975"/>
    </source>
</evidence>
<evidence type="ECO:0000256" key="9">
    <source>
        <dbReference type="ARBA" id="ARBA00023295"/>
    </source>
</evidence>
<evidence type="ECO:0000256" key="3">
    <source>
        <dbReference type="ARBA" id="ARBA00010141"/>
    </source>
</evidence>
<dbReference type="InterPro" id="IPR001088">
    <property type="entry name" value="Glyco_hydro_4"/>
</dbReference>
<dbReference type="InterPro" id="IPR053715">
    <property type="entry name" value="GH4_Enzyme_sf"/>
</dbReference>
<protein>
    <submittedName>
        <fullName evidence="11">Glycoside hydrolase family 4</fullName>
    </submittedName>
</protein>
<dbReference type="Pfam" id="PF11975">
    <property type="entry name" value="Glyco_hydro_4C"/>
    <property type="match status" value="1"/>
</dbReference>
<comment type="similarity">
    <text evidence="3">Belongs to the glycosyl hydrolase 4 family.</text>
</comment>
<dbReference type="SUPFAM" id="SSF51735">
    <property type="entry name" value="NAD(P)-binding Rossmann-fold domains"/>
    <property type="match status" value="1"/>
</dbReference>
<evidence type="ECO:0000256" key="5">
    <source>
        <dbReference type="ARBA" id="ARBA00022801"/>
    </source>
</evidence>
<accession>A0A7D6CQP2</accession>
<dbReference type="OrthoDB" id="92947at2157"/>
<organism evidence="11 12">
    <name type="scientific">Natrinema zhouii</name>
    <dbReference type="NCBI Taxonomy" id="1710539"/>
    <lineage>
        <taxon>Archaea</taxon>
        <taxon>Methanobacteriati</taxon>
        <taxon>Methanobacteriota</taxon>
        <taxon>Stenosarchaea group</taxon>
        <taxon>Halobacteria</taxon>
        <taxon>Halobacteriales</taxon>
        <taxon>Natrialbaceae</taxon>
        <taxon>Natrinema</taxon>
    </lineage>
</organism>
<keyword evidence="9" id="KW-0326">Glycosidase</keyword>
<comment type="cofactor">
    <cofactor evidence="1">
        <name>NAD(+)</name>
        <dbReference type="ChEBI" id="CHEBI:57540"/>
    </cofactor>
</comment>
<dbReference type="GeneID" id="56141865"/>
<keyword evidence="7" id="KW-0464">Manganese</keyword>
<dbReference type="RefSeq" id="WP_180841522.1">
    <property type="nucleotide sequence ID" value="NZ_CP059154.1"/>
</dbReference>
<dbReference type="InterPro" id="IPR022616">
    <property type="entry name" value="Glyco_hydro_4_C"/>
</dbReference>
<feature type="domain" description="Glycosyl hydrolase family 4 C-terminal" evidence="10">
    <location>
        <begin position="215"/>
        <end position="442"/>
    </location>
</feature>
<gene>
    <name evidence="11" type="ORF">HYG81_01630</name>
</gene>
<comment type="cofactor">
    <cofactor evidence="2">
        <name>Mn(2+)</name>
        <dbReference type="ChEBI" id="CHEBI:29035"/>
    </cofactor>
</comment>
<name>A0A7D6CQP2_9EURY</name>
<evidence type="ECO:0000256" key="2">
    <source>
        <dbReference type="ARBA" id="ARBA00001936"/>
    </source>
</evidence>
<evidence type="ECO:0000256" key="1">
    <source>
        <dbReference type="ARBA" id="ARBA00001911"/>
    </source>
</evidence>
<dbReference type="AlphaFoldDB" id="A0A7D6CQP2"/>
<keyword evidence="12" id="KW-1185">Reference proteome</keyword>
<dbReference type="Gene3D" id="3.90.1820.10">
    <property type="entry name" value="AglA-like glucosidase"/>
    <property type="match status" value="1"/>
</dbReference>
<keyword evidence="5 11" id="KW-0378">Hydrolase</keyword>
<keyword evidence="8" id="KW-0119">Carbohydrate metabolism</keyword>
<evidence type="ECO:0000313" key="11">
    <source>
        <dbReference type="EMBL" id="QLK26349.1"/>
    </source>
</evidence>
<dbReference type="GO" id="GO:0004553">
    <property type="term" value="F:hydrolase activity, hydrolyzing O-glycosyl compounds"/>
    <property type="evidence" value="ECO:0007669"/>
    <property type="project" value="InterPro"/>
</dbReference>
<evidence type="ECO:0000256" key="7">
    <source>
        <dbReference type="ARBA" id="ARBA00023211"/>
    </source>
</evidence>
<dbReference type="Pfam" id="PF02056">
    <property type="entry name" value="Glyco_hydro_4"/>
    <property type="match status" value="1"/>
</dbReference>